<dbReference type="AlphaFoldDB" id="A0A2V1EA96"/>
<comment type="similarity">
    <text evidence="10">Belongs to the WD repeat SEC12 family.</text>
</comment>
<comment type="subcellular location">
    <subcellularLocation>
        <location evidence="10">Endoplasmic reticulum membrane</location>
        <topology evidence="10">Single-pass type II membrane protein</topology>
    </subcellularLocation>
    <subcellularLocation>
        <location evidence="10">Golgi apparatus membrane</location>
        <topology evidence="10">Single-pass type II membrane protein</topology>
    </subcellularLocation>
</comment>
<evidence type="ECO:0000256" key="8">
    <source>
        <dbReference type="ARBA" id="ARBA00022989"/>
    </source>
</evidence>
<dbReference type="GO" id="GO:0005789">
    <property type="term" value="C:endoplasmic reticulum membrane"/>
    <property type="evidence" value="ECO:0007669"/>
    <property type="project" value="UniProtKB-SubCell"/>
</dbReference>
<comment type="function">
    <text evidence="10">Guanine nucleotide-exchange factor (GEF) required for the formation or budding of transport vesicles from the ER.</text>
</comment>
<dbReference type="PANTHER" id="PTHR23284:SF0">
    <property type="entry name" value="PROLACTIN REGULATORY ELEMENT-BINDING PROTEIN"/>
    <property type="match status" value="1"/>
</dbReference>
<keyword evidence="5 10" id="KW-0256">Endoplasmic reticulum</keyword>
<evidence type="ECO:0000256" key="1">
    <source>
        <dbReference type="ARBA" id="ARBA00022448"/>
    </source>
</evidence>
<gene>
    <name evidence="11" type="ORF">DM02DRAFT_650062</name>
</gene>
<dbReference type="GO" id="GO:0015031">
    <property type="term" value="P:protein transport"/>
    <property type="evidence" value="ECO:0007669"/>
    <property type="project" value="UniProtKB-KW"/>
</dbReference>
<keyword evidence="6" id="KW-0931">ER-Golgi transport</keyword>
<organism evidence="11 12">
    <name type="scientific">Periconia macrospinosa</name>
    <dbReference type="NCBI Taxonomy" id="97972"/>
    <lineage>
        <taxon>Eukaryota</taxon>
        <taxon>Fungi</taxon>
        <taxon>Dikarya</taxon>
        <taxon>Ascomycota</taxon>
        <taxon>Pezizomycotina</taxon>
        <taxon>Dothideomycetes</taxon>
        <taxon>Pleosporomycetidae</taxon>
        <taxon>Pleosporales</taxon>
        <taxon>Massarineae</taxon>
        <taxon>Periconiaceae</taxon>
        <taxon>Periconia</taxon>
    </lineage>
</organism>
<dbReference type="GO" id="GO:0005085">
    <property type="term" value="F:guanyl-nucleotide exchange factor activity"/>
    <property type="evidence" value="ECO:0007669"/>
    <property type="project" value="InterPro"/>
</dbReference>
<keyword evidence="7 10" id="KW-0653">Protein transport</keyword>
<dbReference type="Proteomes" id="UP000244855">
    <property type="component" value="Unassembled WGS sequence"/>
</dbReference>
<keyword evidence="12" id="KW-1185">Reference proteome</keyword>
<dbReference type="GO" id="GO:0006888">
    <property type="term" value="P:endoplasmic reticulum to Golgi vesicle-mediated transport"/>
    <property type="evidence" value="ECO:0007669"/>
    <property type="project" value="UniProtKB-UniRule"/>
</dbReference>
<evidence type="ECO:0000313" key="12">
    <source>
        <dbReference type="Proteomes" id="UP000244855"/>
    </source>
</evidence>
<keyword evidence="9" id="KW-0472">Membrane</keyword>
<evidence type="ECO:0000256" key="4">
    <source>
        <dbReference type="ARBA" id="ARBA00022737"/>
    </source>
</evidence>
<evidence type="ECO:0000313" key="11">
    <source>
        <dbReference type="EMBL" id="PVI06155.1"/>
    </source>
</evidence>
<dbReference type="PANTHER" id="PTHR23284">
    <property type="entry name" value="PROLACTIN REGULATORY ELEMENT BINDING PROTEIN"/>
    <property type="match status" value="1"/>
</dbReference>
<dbReference type="EMBL" id="KZ805310">
    <property type="protein sequence ID" value="PVI06155.1"/>
    <property type="molecule type" value="Genomic_DNA"/>
</dbReference>
<dbReference type="GO" id="GO:0003400">
    <property type="term" value="P:regulation of COPII vesicle coating"/>
    <property type="evidence" value="ECO:0007669"/>
    <property type="project" value="UniProtKB-UniRule"/>
</dbReference>
<dbReference type="GO" id="GO:0000139">
    <property type="term" value="C:Golgi membrane"/>
    <property type="evidence" value="ECO:0007669"/>
    <property type="project" value="UniProtKB-SubCell"/>
</dbReference>
<evidence type="ECO:0000256" key="3">
    <source>
        <dbReference type="ARBA" id="ARBA00022692"/>
    </source>
</evidence>
<evidence type="ECO:0000256" key="2">
    <source>
        <dbReference type="ARBA" id="ARBA00022574"/>
    </source>
</evidence>
<dbReference type="Gene3D" id="2.130.10.10">
    <property type="entry name" value="YVTN repeat-like/Quinoprotein amine dehydrogenase"/>
    <property type="match status" value="1"/>
</dbReference>
<proteinExistence type="inferred from homology"/>
<dbReference type="STRING" id="97972.A0A2V1EA96"/>
<dbReference type="OrthoDB" id="16538at2759"/>
<evidence type="ECO:0000256" key="6">
    <source>
        <dbReference type="ARBA" id="ARBA00022892"/>
    </source>
</evidence>
<keyword evidence="3" id="KW-0812">Transmembrane</keyword>
<keyword evidence="1 10" id="KW-0813">Transport</keyword>
<evidence type="ECO:0000256" key="7">
    <source>
        <dbReference type="ARBA" id="ARBA00022927"/>
    </source>
</evidence>
<keyword evidence="8" id="KW-1133">Transmembrane helix</keyword>
<dbReference type="InterPro" id="IPR015943">
    <property type="entry name" value="WD40/YVTN_repeat-like_dom_sf"/>
</dbReference>
<keyword evidence="2 10" id="KW-0853">WD repeat</keyword>
<dbReference type="InterPro" id="IPR045260">
    <property type="entry name" value="Sec12-like"/>
</dbReference>
<keyword evidence="4 10" id="KW-0677">Repeat</keyword>
<evidence type="ECO:0000256" key="10">
    <source>
        <dbReference type="RuleBase" id="RU369019"/>
    </source>
</evidence>
<evidence type="ECO:0000256" key="5">
    <source>
        <dbReference type="ARBA" id="ARBA00022824"/>
    </source>
</evidence>
<reference evidence="11 12" key="1">
    <citation type="journal article" date="2018" name="Sci. Rep.">
        <title>Comparative genomics provides insights into the lifestyle and reveals functional heterogeneity of dark septate endophytic fungi.</title>
        <authorList>
            <person name="Knapp D.G."/>
            <person name="Nemeth J.B."/>
            <person name="Barry K."/>
            <person name="Hainaut M."/>
            <person name="Henrissat B."/>
            <person name="Johnson J."/>
            <person name="Kuo A."/>
            <person name="Lim J.H.P."/>
            <person name="Lipzen A."/>
            <person name="Nolan M."/>
            <person name="Ohm R.A."/>
            <person name="Tamas L."/>
            <person name="Grigoriev I.V."/>
            <person name="Spatafora J.W."/>
            <person name="Nagy L.G."/>
            <person name="Kovacs G.M."/>
        </authorList>
    </citation>
    <scope>NUCLEOTIDE SEQUENCE [LARGE SCALE GENOMIC DNA]</scope>
    <source>
        <strain evidence="11 12">DSE2036</strain>
    </source>
</reference>
<name>A0A2V1EA96_9PLEO</name>
<sequence length="634" mass="69619">MSRPTVSKATTSYPIYSATFANSKPSYLVVGGGGGAGRHGVKNKITLFDFSSRAPTIESCAEIEASEDDSVQSLANLATKDGIILYAGINSSEEDRLKDKNDHFRSFEVQFPRSNRRASNVQDEKTPQGKISFLSKTRLFQPPNDTNAKREGYQRIVRLSPPQRNASGLPNKRIGAIASSLAGDENEVVIFSATTNKPDYEKDVIQRIALLKGQDVEDIDILDEGEGAFHVTYALPGEVHIQSILYDFGKRKNLGKSDGHRKVYSVPFPNLNNKNRPKIRSIRWLSPSHILLLANKPNRTGIELWVLRLYEEGPGSIIMRKTLPRHAKAAVGMDVALLDADSDGACQAVVAIAAIDISLTILTIDYHGQTRDSLSHFHTFATYYNVHELQITKVLFSPFFKPEVAPGKKTGPQYLRLASTSIGNSIDVETFELQPVSKKPKSRYILQSSRALALNQGASYTLIAVIICAIAFMLQGFVDPEGKLTRSIVPVSLQNAASEIKAPGAVIHDARLAAQHDHDDSTAGKVSERILDLLDVHRDEDLPLEEQKAIVIHHDPEKDGAVSAEVHVGEEDVVKKHTEAKKWEDLSHHEQKKWKEMLSDAGMWAVGEGETVLKGIFFGQLGGLVGQVAQGVIG</sequence>
<accession>A0A2V1EA96</accession>
<protein>
    <recommendedName>
        <fullName evidence="10">Guanine nucleotide-exchange factor SEC12</fullName>
    </recommendedName>
</protein>
<evidence type="ECO:0000256" key="9">
    <source>
        <dbReference type="ARBA" id="ARBA00023136"/>
    </source>
</evidence>